<sequence length="67" mass="7244">MEFVKDFLIYEAGALCGFFIAALMNAARAGQEITIKFEEDKHGTGKEHPDGAGNRTGTVPEAGRDRS</sequence>
<organism evidence="2 3">
    <name type="scientific">Faecalibacterium prausnitzii</name>
    <dbReference type="NCBI Taxonomy" id="853"/>
    <lineage>
        <taxon>Bacteria</taxon>
        <taxon>Bacillati</taxon>
        <taxon>Bacillota</taxon>
        <taxon>Clostridia</taxon>
        <taxon>Eubacteriales</taxon>
        <taxon>Oscillospiraceae</taxon>
        <taxon>Faecalibacterium</taxon>
    </lineage>
</organism>
<dbReference type="AlphaFoldDB" id="A0A2A7B3G5"/>
<comment type="caution">
    <text evidence="2">The sequence shown here is derived from an EMBL/GenBank/DDBJ whole genome shotgun (WGS) entry which is preliminary data.</text>
</comment>
<dbReference type="Proteomes" id="UP000220904">
    <property type="component" value="Unassembled WGS sequence"/>
</dbReference>
<gene>
    <name evidence="2" type="ORF">CHR60_13090</name>
</gene>
<evidence type="ECO:0000313" key="3">
    <source>
        <dbReference type="Proteomes" id="UP000220904"/>
    </source>
</evidence>
<evidence type="ECO:0000313" key="2">
    <source>
        <dbReference type="EMBL" id="PDX85947.1"/>
    </source>
</evidence>
<reference evidence="2 3" key="1">
    <citation type="journal article" date="2017" name="Front. Microbiol.">
        <title>New Insights into the Diversity of the Genus Faecalibacterium.</title>
        <authorList>
            <person name="Benevides L."/>
            <person name="Burman S."/>
            <person name="Martin R."/>
            <person name="Robert V."/>
            <person name="Thomas M."/>
            <person name="Miquel S."/>
            <person name="Chain F."/>
            <person name="Sokol H."/>
            <person name="Bermudez-Humaran L.G."/>
            <person name="Morrison M."/>
            <person name="Langella P."/>
            <person name="Azevedo V.A."/>
            <person name="Chatel J.M."/>
            <person name="Soares S."/>
        </authorList>
    </citation>
    <scope>NUCLEOTIDE SEQUENCE [LARGE SCALE GENOMIC DNA]</scope>
    <source>
        <strain evidence="2 3">AHMP21</strain>
    </source>
</reference>
<name>A0A2A7B3G5_9FIRM</name>
<evidence type="ECO:0000256" key="1">
    <source>
        <dbReference type="SAM" id="MobiDB-lite"/>
    </source>
</evidence>
<dbReference type="RefSeq" id="WP_097793389.1">
    <property type="nucleotide sequence ID" value="NZ_NOUV01000019.1"/>
</dbReference>
<feature type="compositionally biased region" description="Basic and acidic residues" evidence="1">
    <location>
        <begin position="38"/>
        <end position="50"/>
    </location>
</feature>
<accession>A0A2A7B3G5</accession>
<dbReference type="EMBL" id="NOUV01000019">
    <property type="protein sequence ID" value="PDX85947.1"/>
    <property type="molecule type" value="Genomic_DNA"/>
</dbReference>
<protein>
    <submittedName>
        <fullName evidence="2">Uncharacterized protein</fullName>
    </submittedName>
</protein>
<feature type="region of interest" description="Disordered" evidence="1">
    <location>
        <begin position="38"/>
        <end position="67"/>
    </location>
</feature>
<proteinExistence type="predicted"/>